<keyword evidence="1" id="KW-1133">Transmembrane helix</keyword>
<organism evidence="2 3">
    <name type="scientific">Flavobacterium ginsengiterrae</name>
    <dbReference type="NCBI Taxonomy" id="871695"/>
    <lineage>
        <taxon>Bacteria</taxon>
        <taxon>Pseudomonadati</taxon>
        <taxon>Bacteroidota</taxon>
        <taxon>Flavobacteriia</taxon>
        <taxon>Flavobacteriales</taxon>
        <taxon>Flavobacteriaceae</taxon>
        <taxon>Flavobacterium</taxon>
    </lineage>
</organism>
<comment type="caution">
    <text evidence="2">The sequence shown here is derived from an EMBL/GenBank/DDBJ whole genome shotgun (WGS) entry which is preliminary data.</text>
</comment>
<keyword evidence="1" id="KW-0472">Membrane</keyword>
<accession>A0ABP7G668</accession>
<keyword evidence="1" id="KW-0812">Transmembrane</keyword>
<keyword evidence="3" id="KW-1185">Reference proteome</keyword>
<proteinExistence type="predicted"/>
<dbReference type="EMBL" id="BAABDU010000002">
    <property type="protein sequence ID" value="GAA3756800.1"/>
    <property type="molecule type" value="Genomic_DNA"/>
</dbReference>
<evidence type="ECO:0000313" key="3">
    <source>
        <dbReference type="Proteomes" id="UP001500748"/>
    </source>
</evidence>
<protein>
    <submittedName>
        <fullName evidence="2">Uncharacterized protein</fullName>
    </submittedName>
</protein>
<evidence type="ECO:0000256" key="1">
    <source>
        <dbReference type="SAM" id="Phobius"/>
    </source>
</evidence>
<evidence type="ECO:0000313" key="2">
    <source>
        <dbReference type="EMBL" id="GAA3756800.1"/>
    </source>
</evidence>
<gene>
    <name evidence="2" type="ORF">GCM10022423_03750</name>
</gene>
<name>A0ABP7G668_9FLAO</name>
<dbReference type="Proteomes" id="UP001500748">
    <property type="component" value="Unassembled WGS sequence"/>
</dbReference>
<feature type="transmembrane region" description="Helical" evidence="1">
    <location>
        <begin position="50"/>
        <end position="68"/>
    </location>
</feature>
<sequence length="81" mass="9027">MFFKISAKKSLKISDPEFQGLLREALEISTVVFSLALAETVVICVFLSEVLVLYTTFLLFCVFIIPALEVKISYSGNNTLC</sequence>
<reference evidence="3" key="1">
    <citation type="journal article" date="2019" name="Int. J. Syst. Evol. Microbiol.">
        <title>The Global Catalogue of Microorganisms (GCM) 10K type strain sequencing project: providing services to taxonomists for standard genome sequencing and annotation.</title>
        <authorList>
            <consortium name="The Broad Institute Genomics Platform"/>
            <consortium name="The Broad Institute Genome Sequencing Center for Infectious Disease"/>
            <person name="Wu L."/>
            <person name="Ma J."/>
        </authorList>
    </citation>
    <scope>NUCLEOTIDE SEQUENCE [LARGE SCALE GENOMIC DNA]</scope>
    <source>
        <strain evidence="3">JCM 17337</strain>
    </source>
</reference>